<evidence type="ECO:0000313" key="2">
    <source>
        <dbReference type="EMBL" id="SCL16598.1"/>
    </source>
</evidence>
<dbReference type="AlphaFoldDB" id="A0A1C6RHE5"/>
<evidence type="ECO:0000256" key="1">
    <source>
        <dbReference type="SAM" id="MobiDB-lite"/>
    </source>
</evidence>
<feature type="region of interest" description="Disordered" evidence="1">
    <location>
        <begin position="1"/>
        <end position="34"/>
    </location>
</feature>
<keyword evidence="3" id="KW-1185">Reference proteome</keyword>
<organism evidence="2 3">
    <name type="scientific">Micromonospora rhizosphaerae</name>
    <dbReference type="NCBI Taxonomy" id="568872"/>
    <lineage>
        <taxon>Bacteria</taxon>
        <taxon>Bacillati</taxon>
        <taxon>Actinomycetota</taxon>
        <taxon>Actinomycetes</taxon>
        <taxon>Micromonosporales</taxon>
        <taxon>Micromonosporaceae</taxon>
        <taxon>Micromonospora</taxon>
    </lineage>
</organism>
<accession>A0A1C6RHE5</accession>
<sequence length="63" mass="6894">MFVQRPDGTFTEVRLDNRPSKESGRTPRSAWAYGLRSGGATPPLTLEQVTELAAHPDLLGMLP</sequence>
<feature type="compositionally biased region" description="Basic and acidic residues" evidence="1">
    <location>
        <begin position="13"/>
        <end position="25"/>
    </location>
</feature>
<protein>
    <submittedName>
        <fullName evidence="2">Uncharacterized protein</fullName>
    </submittedName>
</protein>
<dbReference type="EMBL" id="FMHV01000002">
    <property type="protein sequence ID" value="SCL16598.1"/>
    <property type="molecule type" value="Genomic_DNA"/>
</dbReference>
<name>A0A1C6RHE5_9ACTN</name>
<reference evidence="3" key="1">
    <citation type="submission" date="2016-06" db="EMBL/GenBank/DDBJ databases">
        <authorList>
            <person name="Varghese N."/>
            <person name="Submissions Spin"/>
        </authorList>
    </citation>
    <scope>NUCLEOTIDE SEQUENCE [LARGE SCALE GENOMIC DNA]</scope>
    <source>
        <strain evidence="3">DSM 45431</strain>
    </source>
</reference>
<proteinExistence type="predicted"/>
<evidence type="ECO:0000313" key="3">
    <source>
        <dbReference type="Proteomes" id="UP000199413"/>
    </source>
</evidence>
<dbReference type="Proteomes" id="UP000199413">
    <property type="component" value="Unassembled WGS sequence"/>
</dbReference>
<gene>
    <name evidence="2" type="ORF">GA0070624_1059</name>
</gene>